<organism evidence="1 2">
    <name type="scientific">Klebsiella pneumoniae subsp. ozaenae</name>
    <dbReference type="NCBI Taxonomy" id="574"/>
    <lineage>
        <taxon>Bacteria</taxon>
        <taxon>Pseudomonadati</taxon>
        <taxon>Pseudomonadota</taxon>
        <taxon>Gammaproteobacteria</taxon>
        <taxon>Enterobacterales</taxon>
        <taxon>Enterobacteriaceae</taxon>
        <taxon>Klebsiella/Raoultella group</taxon>
        <taxon>Klebsiella</taxon>
        <taxon>Klebsiella pneumoniae complex</taxon>
    </lineage>
</organism>
<sequence>MSRNTEATDDVKTWTGGPLNYKEGFFTRLQTDELAKGINEEVVRAISARRNEPQWMLEFRLNAYRAWLEMEEPHWLKAHYDKLNYQDYSYYSAPSCGNCDETCASEPGAVQQTGANTFLTSEVEEAFNQLGVPVREGREVAVDAIFDSVSVATTYREKLAEQGIIFCSFGEAIHDHPELVKKYLGTVVPGMTTSLPR</sequence>
<gene>
    <name evidence="1" type="primary">sufB_1</name>
    <name evidence="1" type="ORF">NCTC10313_03182</name>
</gene>
<reference evidence="1 2" key="1">
    <citation type="submission" date="2018-06" db="EMBL/GenBank/DDBJ databases">
        <authorList>
            <consortium name="Pathogen Informatics"/>
            <person name="Doyle S."/>
        </authorList>
    </citation>
    <scope>NUCLEOTIDE SEQUENCE [LARGE SCALE GENOMIC DNA]</scope>
    <source>
        <strain evidence="1 2">NCTC10313</strain>
    </source>
</reference>
<evidence type="ECO:0000313" key="1">
    <source>
        <dbReference type="EMBL" id="STU72958.1"/>
    </source>
</evidence>
<dbReference type="EMBL" id="UGLW01000003">
    <property type="protein sequence ID" value="STU72958.1"/>
    <property type="molecule type" value="Genomic_DNA"/>
</dbReference>
<protein>
    <submittedName>
        <fullName evidence="1">Iron-sulfur cluster assembly protein SufB</fullName>
    </submittedName>
</protein>
<dbReference type="SUPFAM" id="SSF101960">
    <property type="entry name" value="Stabilizer of iron transporter SufD"/>
    <property type="match status" value="1"/>
</dbReference>
<evidence type="ECO:0000313" key="2">
    <source>
        <dbReference type="Proteomes" id="UP000254487"/>
    </source>
</evidence>
<dbReference type="InterPro" id="IPR037284">
    <property type="entry name" value="SUF_FeS_clus_asmbl_SufBD_sf"/>
</dbReference>
<dbReference type="GO" id="GO:0016226">
    <property type="term" value="P:iron-sulfur cluster assembly"/>
    <property type="evidence" value="ECO:0007669"/>
    <property type="project" value="InterPro"/>
</dbReference>
<dbReference type="Proteomes" id="UP000254487">
    <property type="component" value="Unassembled WGS sequence"/>
</dbReference>
<name>A0A377ZM19_KLEPO</name>
<accession>A0A377ZM19</accession>
<dbReference type="InterPro" id="IPR055346">
    <property type="entry name" value="Fe-S_cluster_assembly_SufBD"/>
</dbReference>
<proteinExistence type="predicted"/>
<dbReference type="PANTHER" id="PTHR30508">
    <property type="entry name" value="FES CLUSTER ASSEMBLY PROTEIN SUF"/>
    <property type="match status" value="1"/>
</dbReference>
<dbReference type="AlphaFoldDB" id="A0A377ZM19"/>
<dbReference type="PANTHER" id="PTHR30508:SF1">
    <property type="entry name" value="UPF0051 PROTEIN ABCI8, CHLOROPLASTIC-RELATED"/>
    <property type="match status" value="1"/>
</dbReference>
<dbReference type="STRING" id="1218098.GCA_001598715_03396"/>